<dbReference type="eggNOG" id="COG0741">
    <property type="taxonomic scope" value="Bacteria"/>
</dbReference>
<dbReference type="AlphaFoldDB" id="A0A089Q072"/>
<name>A0A089Q072_9HYPH</name>
<feature type="compositionally biased region" description="Low complexity" evidence="1">
    <location>
        <begin position="317"/>
        <end position="332"/>
    </location>
</feature>
<dbReference type="InterPro" id="IPR023346">
    <property type="entry name" value="Lysozyme-like_dom_sf"/>
</dbReference>
<gene>
    <name evidence="2" type="ORF">MOC_0254</name>
</gene>
<protein>
    <submittedName>
        <fullName evidence="2">Protein of unassigned function</fullName>
    </submittedName>
</protein>
<sequence>MRARMFLFTTPSSPPESPPPQARSLPAAPASGPVVQAIRDGATASGVGFDYLLATARRESALDPAAKAGTSSATGLFQFIEQTWLGVMKNAGPRLGLQAQAEAITRQSDGTYTVPDASQRQAILDLRRDPKISATLAGALTQQNADALTSALGREPTAGDLYAAHVLGAKGAAALISTARAFPERAAALDLPEAAAANRALFYDRAGRPRSAAELYASLSAAAQGAAATDLTGLRQDNAGAPQAVSAYASAATAFGGSSDLRSLFQTDQRGAASDAAARLWQSRNTAAPTQHPAPTYFPRSDSELPSRVADAEPAVTGALPEPAATPAGAPLLNPPLPPRRPAELAVAVPMPGDRTSLFAPRSGR</sequence>
<dbReference type="HOGENOM" id="CLU_062432_1_0_5"/>
<feature type="region of interest" description="Disordered" evidence="1">
    <location>
        <begin position="1"/>
        <end position="30"/>
    </location>
</feature>
<reference evidence="2 3" key="1">
    <citation type="journal article" date="2014" name="PLoS ONE">
        <title>Genome Information of Methylobacterium oryzae, a Plant-Probiotic Methylotroph in the Phyllosphere.</title>
        <authorList>
            <person name="Kwak M.J."/>
            <person name="Jeong H."/>
            <person name="Madhaiyan M."/>
            <person name="Lee Y."/>
            <person name="Sa T.M."/>
            <person name="Oh T.K."/>
            <person name="Kim J.F."/>
        </authorList>
    </citation>
    <scope>NUCLEOTIDE SEQUENCE [LARGE SCALE GENOMIC DNA]</scope>
    <source>
        <strain evidence="2 3">CBMB20</strain>
    </source>
</reference>
<evidence type="ECO:0000256" key="1">
    <source>
        <dbReference type="SAM" id="MobiDB-lite"/>
    </source>
</evidence>
<keyword evidence="3" id="KW-1185">Reference proteome</keyword>
<dbReference type="Gene3D" id="1.10.530.10">
    <property type="match status" value="1"/>
</dbReference>
<feature type="compositionally biased region" description="Pro residues" evidence="1">
    <location>
        <begin position="12"/>
        <end position="21"/>
    </location>
</feature>
<accession>A0A089Q072</accession>
<feature type="region of interest" description="Disordered" evidence="1">
    <location>
        <begin position="285"/>
        <end position="365"/>
    </location>
</feature>
<dbReference type="STRING" id="693986.MOC_0254"/>
<dbReference type="SUPFAM" id="SSF53955">
    <property type="entry name" value="Lysozyme-like"/>
    <property type="match status" value="1"/>
</dbReference>
<dbReference type="EMBL" id="CP003811">
    <property type="protein sequence ID" value="AIQ88009.1"/>
    <property type="molecule type" value="Genomic_DNA"/>
</dbReference>
<organism evidence="2 3">
    <name type="scientific">Methylobacterium oryzae CBMB20</name>
    <dbReference type="NCBI Taxonomy" id="693986"/>
    <lineage>
        <taxon>Bacteria</taxon>
        <taxon>Pseudomonadati</taxon>
        <taxon>Pseudomonadota</taxon>
        <taxon>Alphaproteobacteria</taxon>
        <taxon>Hyphomicrobiales</taxon>
        <taxon>Methylobacteriaceae</taxon>
        <taxon>Methylobacterium</taxon>
    </lineage>
</organism>
<evidence type="ECO:0000313" key="2">
    <source>
        <dbReference type="EMBL" id="AIQ88009.1"/>
    </source>
</evidence>
<evidence type="ECO:0000313" key="3">
    <source>
        <dbReference type="Proteomes" id="UP000029492"/>
    </source>
</evidence>
<proteinExistence type="predicted"/>
<dbReference type="KEGG" id="mor:MOC_0254"/>
<dbReference type="Proteomes" id="UP000029492">
    <property type="component" value="Chromosome"/>
</dbReference>